<feature type="domain" description="CUB" evidence="5">
    <location>
        <begin position="844"/>
        <end position="955"/>
    </location>
</feature>
<dbReference type="InterPro" id="IPR035914">
    <property type="entry name" value="Sperma_CUB_dom_sf"/>
</dbReference>
<evidence type="ECO:0000259" key="6">
    <source>
        <dbReference type="PROSITE" id="PS50923"/>
    </source>
</evidence>
<dbReference type="InterPro" id="IPR000859">
    <property type="entry name" value="CUB_dom"/>
</dbReference>
<dbReference type="SUPFAM" id="SSF49854">
    <property type="entry name" value="Spermadhesin, CUB domain"/>
    <property type="match status" value="6"/>
</dbReference>
<feature type="domain" description="Sushi" evidence="6">
    <location>
        <begin position="781"/>
        <end position="842"/>
    </location>
</feature>
<dbReference type="Pfam" id="PF00431">
    <property type="entry name" value="CUB"/>
    <property type="match status" value="6"/>
</dbReference>
<dbReference type="GeneID" id="102728094"/>
<feature type="domain" description="Sushi" evidence="6">
    <location>
        <begin position="258"/>
        <end position="319"/>
    </location>
</feature>
<feature type="domain" description="CUB" evidence="5">
    <location>
        <begin position="498"/>
        <end position="606"/>
    </location>
</feature>
<dbReference type="Proteomes" id="UP000245341">
    <property type="component" value="Unplaced"/>
</dbReference>
<dbReference type="PROSITE" id="PS50923">
    <property type="entry name" value="SUSHI"/>
    <property type="match status" value="9"/>
</dbReference>
<dbReference type="PANTHER" id="PTHR45656:SF6">
    <property type="entry name" value="CUB AND SUSHI DOMAIN-CONTAINING PROTEIN 2"/>
    <property type="match status" value="1"/>
</dbReference>
<feature type="domain" description="Sushi" evidence="6">
    <location>
        <begin position="1080"/>
        <end position="1144"/>
    </location>
</feature>
<feature type="disulfide bond" evidence="4">
    <location>
        <begin position="1173"/>
        <end position="1200"/>
    </location>
</feature>
<dbReference type="Gene3D" id="2.60.120.290">
    <property type="entry name" value="Spermadhesin, CUB domain"/>
    <property type="match status" value="6"/>
</dbReference>
<feature type="non-terminal residue" evidence="8">
    <location>
        <position position="1201"/>
    </location>
</feature>
<dbReference type="FunFam" id="2.60.120.290:FF:000001">
    <property type="entry name" value="CUB and sushi domain-containing protein 3 isoform X1"/>
    <property type="match status" value="3"/>
</dbReference>
<dbReference type="SMART" id="SM00042">
    <property type="entry name" value="CUB"/>
    <property type="match status" value="5"/>
</dbReference>
<comment type="caution">
    <text evidence="4">Lacks conserved residue(s) required for the propagation of feature annotation.</text>
</comment>
<proteinExistence type="predicted"/>
<dbReference type="InterPro" id="IPR000436">
    <property type="entry name" value="Sushi_SCR_CCP_dom"/>
</dbReference>
<protein>
    <submittedName>
        <fullName evidence="8">CUB and sushi domain-containing protein 2</fullName>
    </submittedName>
</protein>
<dbReference type="Pfam" id="PF00084">
    <property type="entry name" value="Sushi"/>
    <property type="match status" value="9"/>
</dbReference>
<dbReference type="PROSITE" id="PS01180">
    <property type="entry name" value="CUB"/>
    <property type="match status" value="5"/>
</dbReference>
<accession>A0A7F8Q7F3</accession>
<feature type="domain" description="CUB" evidence="5">
    <location>
        <begin position="147"/>
        <end position="255"/>
    </location>
</feature>
<organism evidence="7 8">
    <name type="scientific">Leptonychotes weddellii</name>
    <name type="common">Weddell seal</name>
    <name type="synonym">Otaria weddellii</name>
    <dbReference type="NCBI Taxonomy" id="9713"/>
    <lineage>
        <taxon>Eukaryota</taxon>
        <taxon>Metazoa</taxon>
        <taxon>Chordata</taxon>
        <taxon>Craniata</taxon>
        <taxon>Vertebrata</taxon>
        <taxon>Euteleostomi</taxon>
        <taxon>Mammalia</taxon>
        <taxon>Eutheria</taxon>
        <taxon>Laurasiatheria</taxon>
        <taxon>Carnivora</taxon>
        <taxon>Caniformia</taxon>
        <taxon>Pinnipedia</taxon>
        <taxon>Phocidae</taxon>
        <taxon>Monachinae</taxon>
        <taxon>Lobodontini</taxon>
        <taxon>Leptonychotes</taxon>
    </lineage>
</organism>
<dbReference type="PANTHER" id="PTHR45656">
    <property type="entry name" value="PROTEIN CBR-CLEC-78"/>
    <property type="match status" value="1"/>
</dbReference>
<evidence type="ECO:0000256" key="4">
    <source>
        <dbReference type="PROSITE-ProRule" id="PRU00302"/>
    </source>
</evidence>
<feature type="domain" description="Sushi" evidence="6">
    <location>
        <begin position="1018"/>
        <end position="1079"/>
    </location>
</feature>
<evidence type="ECO:0000256" key="3">
    <source>
        <dbReference type="ARBA" id="ARBA00023157"/>
    </source>
</evidence>
<feature type="domain" description="CUB" evidence="5">
    <location>
        <begin position="321"/>
        <end position="429"/>
    </location>
</feature>
<feature type="domain" description="Sushi" evidence="6">
    <location>
        <begin position="85"/>
        <end position="145"/>
    </location>
</feature>
<sequence length="1201" mass="130765">MRVLLDTAVPSFWLHFLVFDTEEVHDVLRIWDGPVESGVLLKELSGAALPKDLHSTFNSVVLQFSTDFFTSKQGFAIHFSVSTATSCNDPGVPQNGSRSGDGWEAGDSTVFQCEPGYVLQGSAEISCVKIENRFFWQPSPPTCIAPCGGDLTGPSGVILSPNYPEPYPPGKECDWKVTVSPDYVIALVFNIFNLEPGYDFLHIYDGRDSLSPLIGSFYGSQLPGRIESSSNSLFLAFRSDASVSSAGFVIDYTENPRESCFDPGSIKNGTRVGSDLKLGSSITYYCHGGYEVEGASTLSCVLGPDGKPTWNNPRPVCTAPCGGQYVGSDGVVLSPNYPQNYTSGQICLYFVTVPKDYVVFGQFAFFHTALNDVVEVHDGHSQHFRLLSSLSGSHTGESLPLATSNQVLIKFSAKGQAPARGFHFVYQAVPRTSATQCSSVPEPRYGKRLGSDFSVGAIVRFDCNSGYALQGSPEIECLPVPGALAQWNVSAPTCVVPCGGNLTERRGTILSPGFPEPYLNSLNCVWKIMVPEGAGIQIQVISFVTEQNWDSLEVFDGADNTVTMLGSFSGTTVPALLNSTSNQLYLHFYSDISVSAAGFHLEYKTVGLSSCPEPAVPSNGVKTGERYLVNDVVSFQCEPGYALQGHAHISCMPGTVRRWNYPPPLCIAQCGGAVEEMEGVILSPGFPGNYPSNMDCSWKIALPVGFGAHIQFLNFSTEPNHDFIEIRNGPYETSRMMGRFSGSELPGSLLSTSHETTVYFHSDHSQNRPGFKLEYQAYPLTKCPPPTILPNAEVVTENEEFNIGDIVRYRCLPGFTLVGNEILTCKLGTYLQFEGPPPICEVHCPTNELLTDSTGVILSQSYPGSYPQFQTCSWLVRVQPDYNISLTVEYFLSEKQYDEFEIFDGPSGQSPLLKALSGNYSAPLIVTSSSNSVYLRWSSDHAYNRKGFKIRYSAPYCSLPRAPLHGFLLGQPSTQPGGSVHFGCNAGYRLVGHSMAICTRHPQGYYLWSEAIPLCQALSCGLPEAPKNGMVFGKEYTVGTKAVYSCSEGYHLQAGAEATAECLETGLWSNHNVPPQCVPVTCPDVSSISVEHGRWRLIFETQYQFQAQLMLICDPGYYYTGQRVIRCQANGKWSLGNSMPTCQIISCGELPIPPSGHRIGTLSVYGATAIFSCNSGYTLVGSRVRECMANGLWSGSEVRCL</sequence>
<evidence type="ECO:0000259" key="5">
    <source>
        <dbReference type="PROSITE" id="PS01180"/>
    </source>
</evidence>
<feature type="domain" description="Sushi" evidence="6">
    <location>
        <begin position="955"/>
        <end position="1017"/>
    </location>
</feature>
<gene>
    <name evidence="8" type="primary">LOC102728094</name>
</gene>
<dbReference type="CDD" id="cd00041">
    <property type="entry name" value="CUB"/>
    <property type="match status" value="6"/>
</dbReference>
<feature type="domain" description="Sushi" evidence="6">
    <location>
        <begin position="1145"/>
        <end position="1201"/>
    </location>
</feature>
<keyword evidence="3 4" id="KW-1015">Disulfide bond</keyword>
<dbReference type="SMART" id="SM00032">
    <property type="entry name" value="CCP"/>
    <property type="match status" value="9"/>
</dbReference>
<dbReference type="CDD" id="cd00033">
    <property type="entry name" value="CCP"/>
    <property type="match status" value="9"/>
</dbReference>
<dbReference type="AlphaFoldDB" id="A0A7F8Q7F3"/>
<dbReference type="SUPFAM" id="SSF57535">
    <property type="entry name" value="Complement control module/SCR domain"/>
    <property type="match status" value="9"/>
</dbReference>
<dbReference type="KEGG" id="lww:102728094"/>
<keyword evidence="7" id="KW-1185">Reference proteome</keyword>
<evidence type="ECO:0000313" key="8">
    <source>
        <dbReference type="RefSeq" id="XP_030877162.1"/>
    </source>
</evidence>
<dbReference type="RefSeq" id="XP_030877162.1">
    <property type="nucleotide sequence ID" value="XM_031021302.1"/>
</dbReference>
<dbReference type="InterPro" id="IPR035976">
    <property type="entry name" value="Sushi/SCR/CCP_sf"/>
</dbReference>
<reference evidence="8" key="1">
    <citation type="submission" date="2025-08" db="UniProtKB">
        <authorList>
            <consortium name="RefSeq"/>
        </authorList>
    </citation>
    <scope>IDENTIFICATION</scope>
    <source>
        <tissue evidence="8">Liver</tissue>
    </source>
</reference>
<feature type="domain" description="Sushi" evidence="6">
    <location>
        <begin position="435"/>
        <end position="496"/>
    </location>
</feature>
<dbReference type="OrthoDB" id="406096at2759"/>
<dbReference type="InterPro" id="IPR051277">
    <property type="entry name" value="SEZ6_CSMD_C4BPB_Regulators"/>
</dbReference>
<evidence type="ECO:0000256" key="1">
    <source>
        <dbReference type="ARBA" id="ARBA00022659"/>
    </source>
</evidence>
<dbReference type="Gene3D" id="2.10.70.10">
    <property type="entry name" value="Complement Module, domain 1"/>
    <property type="match status" value="9"/>
</dbReference>
<feature type="domain" description="Sushi" evidence="6">
    <location>
        <begin position="609"/>
        <end position="668"/>
    </location>
</feature>
<keyword evidence="2" id="KW-0677">Repeat</keyword>
<evidence type="ECO:0000256" key="2">
    <source>
        <dbReference type="ARBA" id="ARBA00022737"/>
    </source>
</evidence>
<feature type="domain" description="CUB" evidence="5">
    <location>
        <begin position="670"/>
        <end position="778"/>
    </location>
</feature>
<dbReference type="FunFam" id="2.10.70.10:FF:000002">
    <property type="entry name" value="CUB and Sushi multiple domains 3"/>
    <property type="match status" value="2"/>
</dbReference>
<name>A0A7F8Q7F3_LEPWE</name>
<evidence type="ECO:0000313" key="7">
    <source>
        <dbReference type="Proteomes" id="UP000245341"/>
    </source>
</evidence>
<keyword evidence="1 4" id="KW-0768">Sushi</keyword>